<protein>
    <submittedName>
        <fullName evidence="2">Uncharacterized protein</fullName>
    </submittedName>
</protein>
<organism evidence="2 3">
    <name type="scientific">Novosphingobium lindaniclasticum LE124</name>
    <dbReference type="NCBI Taxonomy" id="1096930"/>
    <lineage>
        <taxon>Bacteria</taxon>
        <taxon>Pseudomonadati</taxon>
        <taxon>Pseudomonadota</taxon>
        <taxon>Alphaproteobacteria</taxon>
        <taxon>Sphingomonadales</taxon>
        <taxon>Sphingomonadaceae</taxon>
        <taxon>Novosphingobium</taxon>
    </lineage>
</organism>
<comment type="caution">
    <text evidence="2">The sequence shown here is derived from an EMBL/GenBank/DDBJ whole genome shotgun (WGS) entry which is preliminary data.</text>
</comment>
<accession>T0HA51</accession>
<gene>
    <name evidence="2" type="ORF">L284_18425</name>
</gene>
<reference evidence="2 3" key="1">
    <citation type="journal article" date="2013" name="Genome Announc.">
        <title>Genome Sequence of Novosphingobium lindaniclasticum LE124T, Isolated from a Hexachlorocyclohexane Dumpsite.</title>
        <authorList>
            <person name="Saxena A."/>
            <person name="Nayyar N."/>
            <person name="Sangwan N."/>
            <person name="Kumari R."/>
            <person name="Khurana J.P."/>
            <person name="Lal R."/>
        </authorList>
    </citation>
    <scope>NUCLEOTIDE SEQUENCE [LARGE SCALE GENOMIC DNA]</scope>
    <source>
        <strain evidence="2 3">LE124</strain>
    </source>
</reference>
<evidence type="ECO:0000313" key="2">
    <source>
        <dbReference type="EMBL" id="EQB09862.1"/>
    </source>
</evidence>
<keyword evidence="3" id="KW-1185">Reference proteome</keyword>
<dbReference type="EMBL" id="ATHL01000126">
    <property type="protein sequence ID" value="EQB09862.1"/>
    <property type="molecule type" value="Genomic_DNA"/>
</dbReference>
<dbReference type="Proteomes" id="UP000015527">
    <property type="component" value="Unassembled WGS sequence"/>
</dbReference>
<evidence type="ECO:0000256" key="1">
    <source>
        <dbReference type="SAM" id="MobiDB-lite"/>
    </source>
</evidence>
<dbReference type="AlphaFoldDB" id="T0HA51"/>
<feature type="compositionally biased region" description="Basic and acidic residues" evidence="1">
    <location>
        <begin position="38"/>
        <end position="47"/>
    </location>
</feature>
<evidence type="ECO:0000313" key="3">
    <source>
        <dbReference type="Proteomes" id="UP000015527"/>
    </source>
</evidence>
<sequence>MSTIFRFTPGLMLAALPGCILLPAARALPQRRAAARRSNQDRERFRQEPCPSHQACRAD</sequence>
<proteinExistence type="predicted"/>
<dbReference type="PATRIC" id="fig|1096930.3.peg.3642"/>
<name>T0HA51_9SPHN</name>
<feature type="region of interest" description="Disordered" evidence="1">
    <location>
        <begin position="32"/>
        <end position="59"/>
    </location>
</feature>